<dbReference type="Proteomes" id="UP000219338">
    <property type="component" value="Unassembled WGS sequence"/>
</dbReference>
<name>A0A284S7Y8_ARMOS</name>
<evidence type="ECO:0000313" key="2">
    <source>
        <dbReference type="Proteomes" id="UP000219338"/>
    </source>
</evidence>
<keyword evidence="2" id="KW-1185">Reference proteome</keyword>
<evidence type="ECO:0000313" key="1">
    <source>
        <dbReference type="EMBL" id="SJL17080.1"/>
    </source>
</evidence>
<protein>
    <submittedName>
        <fullName evidence="1">Uncharacterized protein</fullName>
    </submittedName>
</protein>
<accession>A0A284S7Y8</accession>
<sequence length="194" mass="21541">MTLANSTLVRVSELLMKEGRVWAILCAKRLSCSPIYTRNMPITADLVFATASAAANDWTTSLFMRDGHGRDHWGGYRASRTAMNYSCGTRPPLPPGTDILRGREPLKLKRSTDSLGLQDIHSRLCPFHPAPLSCCFQHVHLGAFASNHRTISFLYVHWIPVYGDADLPLANPRLLDATIPKKKKKAVFEGLHCG</sequence>
<dbReference type="EMBL" id="FUEG01000040">
    <property type="protein sequence ID" value="SJL17080.1"/>
    <property type="molecule type" value="Genomic_DNA"/>
</dbReference>
<reference evidence="2" key="1">
    <citation type="journal article" date="2017" name="Nat. Ecol. Evol.">
        <title>Genome expansion and lineage-specific genetic innovations in the forest pathogenic fungi Armillaria.</title>
        <authorList>
            <person name="Sipos G."/>
            <person name="Prasanna A.N."/>
            <person name="Walter M.C."/>
            <person name="O'Connor E."/>
            <person name="Balint B."/>
            <person name="Krizsan K."/>
            <person name="Kiss B."/>
            <person name="Hess J."/>
            <person name="Varga T."/>
            <person name="Slot J."/>
            <person name="Riley R."/>
            <person name="Boka B."/>
            <person name="Rigling D."/>
            <person name="Barry K."/>
            <person name="Lee J."/>
            <person name="Mihaltcheva S."/>
            <person name="LaButti K."/>
            <person name="Lipzen A."/>
            <person name="Waldron R."/>
            <person name="Moloney N.M."/>
            <person name="Sperisen C."/>
            <person name="Kredics L."/>
            <person name="Vagvoelgyi C."/>
            <person name="Patrignani A."/>
            <person name="Fitzpatrick D."/>
            <person name="Nagy I."/>
            <person name="Doyle S."/>
            <person name="Anderson J.B."/>
            <person name="Grigoriev I.V."/>
            <person name="Gueldener U."/>
            <person name="Muensterkoetter M."/>
            <person name="Nagy L.G."/>
        </authorList>
    </citation>
    <scope>NUCLEOTIDE SEQUENCE [LARGE SCALE GENOMIC DNA]</scope>
    <source>
        <strain evidence="2">C18/9</strain>
    </source>
</reference>
<gene>
    <name evidence="1" type="ORF">ARMOST_20622</name>
</gene>
<proteinExistence type="predicted"/>
<organism evidence="1 2">
    <name type="scientific">Armillaria ostoyae</name>
    <name type="common">Armillaria root rot fungus</name>
    <dbReference type="NCBI Taxonomy" id="47428"/>
    <lineage>
        <taxon>Eukaryota</taxon>
        <taxon>Fungi</taxon>
        <taxon>Dikarya</taxon>
        <taxon>Basidiomycota</taxon>
        <taxon>Agaricomycotina</taxon>
        <taxon>Agaricomycetes</taxon>
        <taxon>Agaricomycetidae</taxon>
        <taxon>Agaricales</taxon>
        <taxon>Marasmiineae</taxon>
        <taxon>Physalacriaceae</taxon>
        <taxon>Armillaria</taxon>
    </lineage>
</organism>
<dbReference type="AlphaFoldDB" id="A0A284S7Y8"/>